<feature type="region of interest" description="Disordered" evidence="1">
    <location>
        <begin position="41"/>
        <end position="128"/>
    </location>
</feature>
<dbReference type="STRING" id="379508.A5E1Q3"/>
<dbReference type="VEuPathDB" id="FungiDB:LELG_03540"/>
<organism evidence="2 3">
    <name type="scientific">Lodderomyces elongisporus (strain ATCC 11503 / CBS 2605 / JCM 1781 / NBRC 1676 / NRRL YB-4239)</name>
    <name type="common">Yeast</name>
    <name type="synonym">Saccharomyces elongisporus</name>
    <dbReference type="NCBI Taxonomy" id="379508"/>
    <lineage>
        <taxon>Eukaryota</taxon>
        <taxon>Fungi</taxon>
        <taxon>Dikarya</taxon>
        <taxon>Ascomycota</taxon>
        <taxon>Saccharomycotina</taxon>
        <taxon>Pichiomycetes</taxon>
        <taxon>Debaryomycetaceae</taxon>
        <taxon>Candida/Lodderomyces clade</taxon>
        <taxon>Lodderomyces</taxon>
    </lineage>
</organism>
<dbReference type="GeneID" id="5232864"/>
<dbReference type="KEGG" id="lel:PVL30_003029"/>
<sequence>MSLADGEYDIVYNAEELNADLNTNGQYILTYAGGSTLKLEPLKPKLDKSQAKPIRGDRKRLPGSKPQTSPLRPFPQKHRKNITNKERSASVEPQSDANETNGINDVSDANEGSDSGNEKLINNADNIKHENEVDSFDRAGDENIPINISIPNETIKEKSLKENESSNSQGQKSKRTLDDKIMEMEDDFKDLEDQLEEVLSDEKPAKQGGHGNWGAIEDLSDSDDSEVESIRFQRIKIDEGNSKRKISNSFNSTRIGSGSTGRPRSLKELMGGGKSHDDGSSSEEE</sequence>
<feature type="compositionally biased region" description="Acidic residues" evidence="1">
    <location>
        <begin position="218"/>
        <end position="227"/>
    </location>
</feature>
<evidence type="ECO:0008006" key="4">
    <source>
        <dbReference type="Google" id="ProtNLM"/>
    </source>
</evidence>
<feature type="compositionally biased region" description="Basic and acidic residues" evidence="1">
    <location>
        <begin position="41"/>
        <end position="60"/>
    </location>
</feature>
<evidence type="ECO:0000256" key="1">
    <source>
        <dbReference type="SAM" id="MobiDB-lite"/>
    </source>
</evidence>
<dbReference type="Proteomes" id="UP000001996">
    <property type="component" value="Unassembled WGS sequence"/>
</dbReference>
<reference evidence="2 3" key="1">
    <citation type="journal article" date="2009" name="Nature">
        <title>Evolution of pathogenicity and sexual reproduction in eight Candida genomes.</title>
        <authorList>
            <person name="Butler G."/>
            <person name="Rasmussen M.D."/>
            <person name="Lin M.F."/>
            <person name="Santos M.A."/>
            <person name="Sakthikumar S."/>
            <person name="Munro C.A."/>
            <person name="Rheinbay E."/>
            <person name="Grabherr M."/>
            <person name="Forche A."/>
            <person name="Reedy J.L."/>
            <person name="Agrafioti I."/>
            <person name="Arnaud M.B."/>
            <person name="Bates S."/>
            <person name="Brown A.J."/>
            <person name="Brunke S."/>
            <person name="Costanzo M.C."/>
            <person name="Fitzpatrick D.A."/>
            <person name="de Groot P.W."/>
            <person name="Harris D."/>
            <person name="Hoyer L.L."/>
            <person name="Hube B."/>
            <person name="Klis F.M."/>
            <person name="Kodira C."/>
            <person name="Lennard N."/>
            <person name="Logue M.E."/>
            <person name="Martin R."/>
            <person name="Neiman A.M."/>
            <person name="Nikolaou E."/>
            <person name="Quail M.A."/>
            <person name="Quinn J."/>
            <person name="Santos M.C."/>
            <person name="Schmitzberger F.F."/>
            <person name="Sherlock G."/>
            <person name="Shah P."/>
            <person name="Silverstein K.A."/>
            <person name="Skrzypek M.S."/>
            <person name="Soll D."/>
            <person name="Staggs R."/>
            <person name="Stansfield I."/>
            <person name="Stumpf M.P."/>
            <person name="Sudbery P.E."/>
            <person name="Srikantha T."/>
            <person name="Zeng Q."/>
            <person name="Berman J."/>
            <person name="Berriman M."/>
            <person name="Heitman J."/>
            <person name="Gow N.A."/>
            <person name="Lorenz M.C."/>
            <person name="Birren B.W."/>
            <person name="Kellis M."/>
            <person name="Cuomo C.A."/>
        </authorList>
    </citation>
    <scope>NUCLEOTIDE SEQUENCE [LARGE SCALE GENOMIC DNA]</scope>
    <source>
        <strain evidence="3">ATCC 11503 / BCRC 21390 / CBS 2605 / JCM 1781 / NBRC 1676 / NRRL YB-4239</strain>
    </source>
</reference>
<dbReference type="InParanoid" id="A5E1Q3"/>
<feature type="compositionally biased region" description="Polar residues" evidence="1">
    <location>
        <begin position="247"/>
        <end position="262"/>
    </location>
</feature>
<evidence type="ECO:0000313" key="2">
    <source>
        <dbReference type="EMBL" id="EDK45361.1"/>
    </source>
</evidence>
<feature type="compositionally biased region" description="Basic and acidic residues" evidence="1">
    <location>
        <begin position="228"/>
        <end position="242"/>
    </location>
</feature>
<feature type="region of interest" description="Disordered" evidence="1">
    <location>
        <begin position="197"/>
        <end position="285"/>
    </location>
</feature>
<evidence type="ECO:0000313" key="3">
    <source>
        <dbReference type="Proteomes" id="UP000001996"/>
    </source>
</evidence>
<proteinExistence type="predicted"/>
<name>A5E1Q3_LODEL</name>
<accession>A5E1Q3</accession>
<feature type="compositionally biased region" description="Polar residues" evidence="1">
    <location>
        <begin position="91"/>
        <end position="104"/>
    </location>
</feature>
<dbReference type="AlphaFoldDB" id="A5E1Q3"/>
<dbReference type="EMBL" id="CH981527">
    <property type="protein sequence ID" value="EDK45361.1"/>
    <property type="molecule type" value="Genomic_DNA"/>
</dbReference>
<feature type="compositionally biased region" description="Basic and acidic residues" evidence="1">
    <location>
        <begin position="155"/>
        <end position="164"/>
    </location>
</feature>
<dbReference type="HOGENOM" id="CLU_976846_0_0_1"/>
<protein>
    <recommendedName>
        <fullName evidence="4">Transcription elongation factor Eaf N-terminal domain-containing protein</fullName>
    </recommendedName>
</protein>
<keyword evidence="3" id="KW-1185">Reference proteome</keyword>
<gene>
    <name evidence="2" type="ORF">LELG_03540</name>
</gene>
<feature type="region of interest" description="Disordered" evidence="1">
    <location>
        <begin position="155"/>
        <end position="178"/>
    </location>
</feature>